<proteinExistence type="predicted"/>
<dbReference type="Pfam" id="PF00350">
    <property type="entry name" value="Dynamin_N"/>
    <property type="match status" value="2"/>
</dbReference>
<dbReference type="Gene3D" id="3.40.50.300">
    <property type="entry name" value="P-loop containing nucleotide triphosphate hydrolases"/>
    <property type="match status" value="2"/>
</dbReference>
<accession>A0ABS0TCK7</accession>
<evidence type="ECO:0000256" key="1">
    <source>
        <dbReference type="ARBA" id="ARBA00004370"/>
    </source>
</evidence>
<dbReference type="InterPro" id="IPR027094">
    <property type="entry name" value="Mitofusin_fam"/>
</dbReference>
<keyword evidence="5" id="KW-0472">Membrane</keyword>
<sequence>MQNQTELDILYKLKKEVEKSDHHQLVTMINQIIKKVFLNHYTLTFVGHFSAGKSTLINHLIEQEILPSSPVPTTSNTALVTVAKENSITANLENQKYTILKDYSEVKQMNRENFNVESIDIRFKTNLFNDGLTFQDTPGVDSNVQSHSMSTESFLYTSNIVFYTVDYNHVQSALNFEFMKRLNQARIPVVFVINQIDKHQDNEISFDTFKTRVQKSISDWDIDLIETFYVSKFDHPNNQIDQLKSFIHSHDNNRESISDFVNRITTFITSKQSSYLNNAMDFILEELNIEADEFDHAYNKFQQNEAVSEEAKLLNDKSALKHYLYEKRKSIIDNAYIMTHDTREQIRHYLESMTKDFKVGGFLNKKKKTEAERTVRLEQLMSQLQNKITQNIYKPMQDDMAFLTRFSNDTNLNEHILNQEVKLPETLVTDLYQTQINISNQYVLTFAEDLMKSIRQFILKNSEPLDEKIVKTVKADDNTHVDNETQNLYDRYLSLNQLKRSLDTENYRHYYIHMDDSLDKLIDRKRIEYHPKHEDSIDEHKNSDTEIKKSLSSSFSKDEVLSALDLLKNGPLFHNTLQNIQNTLKRMDNRIIKIGVFGTFSAGKSSLINALLGDHYLVSSPNPTTAATTEISYGNQNHITFKTQASLLEEINNVTDIIGHTFNSIQSFLDFDKTQLKASIDKNRVAFIEAIEKNYTLYEDLVQKGLEHAISKDEVRKWSAEDEYATFVDKVSIQLPIDWLKDKVIIDSLGLHSNNQRHTHETEKILTTSDLILYVSYFNHSFTDNDKLFIEHMKNINQLAEQQAFKMVINASDLAESEHDEEAVKEYVRNALLDVQMSPEIFSVSSRNALIDSDDGVAALKESIEHFTKVESKHVLERNIMNQLGYVRHAYQNMVTDYETNHHELQQNKQQLKTLSQPTIFNQDQIISSLVQKTSNEIDDQLYHLNERLKIQLLDDVKSVFNGQMTDTKDFKQEKIRASKIYLDQIHQKLYLEQTLLVERVKHFHRNTFENEIAPVLKQLQQYHIMVESDLSKKVDDIQEAFLKIELNSFTRELPKVLTKKHILNPQYQKEIHEIIKDNTIELLQPKIHDLKQSLEDLLNRLKSSSKERLNEMEATAQHEVTSMIQFDLDDEQINEIKSLIKQFDQTISIEEAQHV</sequence>
<evidence type="ECO:0000313" key="8">
    <source>
        <dbReference type="Proteomes" id="UP000751852"/>
    </source>
</evidence>
<dbReference type="NCBIfam" id="TIGR00231">
    <property type="entry name" value="small_GTP"/>
    <property type="match status" value="1"/>
</dbReference>
<feature type="domain" description="Dynamin N-terminal" evidence="6">
    <location>
        <begin position="44"/>
        <end position="195"/>
    </location>
</feature>
<evidence type="ECO:0000256" key="2">
    <source>
        <dbReference type="ARBA" id="ARBA00022741"/>
    </source>
</evidence>
<dbReference type="InterPro" id="IPR045063">
    <property type="entry name" value="Dynamin_N"/>
</dbReference>
<name>A0ABS0TCK7_9STAP</name>
<evidence type="ECO:0000313" key="7">
    <source>
        <dbReference type="EMBL" id="MBI5975478.1"/>
    </source>
</evidence>
<keyword evidence="4" id="KW-0342">GTP-binding</keyword>
<comment type="subcellular location">
    <subcellularLocation>
        <location evidence="1">Membrane</location>
    </subcellularLocation>
</comment>
<evidence type="ECO:0000256" key="3">
    <source>
        <dbReference type="ARBA" id="ARBA00022801"/>
    </source>
</evidence>
<dbReference type="PANTHER" id="PTHR10465">
    <property type="entry name" value="TRANSMEMBRANE GTPASE FZO1"/>
    <property type="match status" value="1"/>
</dbReference>
<dbReference type="Proteomes" id="UP000751852">
    <property type="component" value="Unassembled WGS sequence"/>
</dbReference>
<feature type="domain" description="Dynamin N-terminal" evidence="6">
    <location>
        <begin position="594"/>
        <end position="796"/>
    </location>
</feature>
<dbReference type="PANTHER" id="PTHR10465:SF0">
    <property type="entry name" value="SARCALUMENIN"/>
    <property type="match status" value="1"/>
</dbReference>
<dbReference type="EMBL" id="JABANU010000017">
    <property type="protein sequence ID" value="MBI5975478.1"/>
    <property type="molecule type" value="Genomic_DNA"/>
</dbReference>
<gene>
    <name evidence="7" type="ORF">HHH54_07645</name>
</gene>
<keyword evidence="2" id="KW-0547">Nucleotide-binding</keyword>
<organism evidence="7 8">
    <name type="scientific">Staphylococcus canis</name>
    <dbReference type="NCBI Taxonomy" id="2724942"/>
    <lineage>
        <taxon>Bacteria</taxon>
        <taxon>Bacillati</taxon>
        <taxon>Bacillota</taxon>
        <taxon>Bacilli</taxon>
        <taxon>Bacillales</taxon>
        <taxon>Staphylococcaceae</taxon>
        <taxon>Staphylococcus</taxon>
    </lineage>
</organism>
<keyword evidence="8" id="KW-1185">Reference proteome</keyword>
<dbReference type="SUPFAM" id="SSF52540">
    <property type="entry name" value="P-loop containing nucleoside triphosphate hydrolases"/>
    <property type="match status" value="2"/>
</dbReference>
<dbReference type="InterPro" id="IPR005225">
    <property type="entry name" value="Small_GTP-bd"/>
</dbReference>
<evidence type="ECO:0000256" key="5">
    <source>
        <dbReference type="ARBA" id="ARBA00023136"/>
    </source>
</evidence>
<dbReference type="CDD" id="cd09912">
    <property type="entry name" value="DLP_2"/>
    <property type="match status" value="1"/>
</dbReference>
<dbReference type="RefSeq" id="WP_198618253.1">
    <property type="nucleotide sequence ID" value="NZ_JABANU010000017.1"/>
</dbReference>
<comment type="caution">
    <text evidence="7">The sequence shown here is derived from an EMBL/GenBank/DDBJ whole genome shotgun (WGS) entry which is preliminary data.</text>
</comment>
<dbReference type="InterPro" id="IPR027417">
    <property type="entry name" value="P-loop_NTPase"/>
</dbReference>
<protein>
    <submittedName>
        <fullName evidence="7">GTP-binding protein</fullName>
    </submittedName>
</protein>
<evidence type="ECO:0000256" key="4">
    <source>
        <dbReference type="ARBA" id="ARBA00023134"/>
    </source>
</evidence>
<reference evidence="7 8" key="1">
    <citation type="submission" date="2020-04" db="EMBL/GenBank/DDBJ databases">
        <title>Staphylococcus species from domestic dog.</title>
        <authorList>
            <person name="Paterson G.K."/>
        </authorList>
    </citation>
    <scope>NUCLEOTIDE SEQUENCE [LARGE SCALE GENOMIC DNA]</scope>
    <source>
        <strain evidence="7 8">H16/1A</strain>
    </source>
</reference>
<keyword evidence="3" id="KW-0378">Hydrolase</keyword>
<evidence type="ECO:0000259" key="6">
    <source>
        <dbReference type="Pfam" id="PF00350"/>
    </source>
</evidence>